<evidence type="ECO:0008006" key="3">
    <source>
        <dbReference type="Google" id="ProtNLM"/>
    </source>
</evidence>
<organism evidence="1 2">
    <name type="scientific">Thermomonospora echinospora</name>
    <dbReference type="NCBI Taxonomy" id="1992"/>
    <lineage>
        <taxon>Bacteria</taxon>
        <taxon>Bacillati</taxon>
        <taxon>Actinomycetota</taxon>
        <taxon>Actinomycetes</taxon>
        <taxon>Streptosporangiales</taxon>
        <taxon>Thermomonosporaceae</taxon>
        <taxon>Thermomonospora</taxon>
    </lineage>
</organism>
<dbReference type="RefSeq" id="WP_146087277.1">
    <property type="nucleotide sequence ID" value="NZ_FNVO01000002.1"/>
</dbReference>
<reference evidence="2" key="1">
    <citation type="submission" date="2016-10" db="EMBL/GenBank/DDBJ databases">
        <authorList>
            <person name="Varghese N."/>
            <person name="Submissions S."/>
        </authorList>
    </citation>
    <scope>NUCLEOTIDE SEQUENCE [LARGE SCALE GENOMIC DNA]</scope>
    <source>
        <strain evidence="2">DSM 43163</strain>
    </source>
</reference>
<accession>A0A1H5W425</accession>
<evidence type="ECO:0000313" key="2">
    <source>
        <dbReference type="Proteomes" id="UP000236723"/>
    </source>
</evidence>
<gene>
    <name evidence="1" type="ORF">SAMN04489712_102578</name>
</gene>
<evidence type="ECO:0000313" key="1">
    <source>
        <dbReference type="EMBL" id="SEF94133.1"/>
    </source>
</evidence>
<dbReference type="OrthoDB" id="3539696at2"/>
<dbReference type="Proteomes" id="UP000236723">
    <property type="component" value="Unassembled WGS sequence"/>
</dbReference>
<protein>
    <recommendedName>
        <fullName evidence="3">DUF4351 domain-containing protein</fullName>
    </recommendedName>
</protein>
<dbReference type="EMBL" id="FNVO01000002">
    <property type="protein sequence ID" value="SEF94133.1"/>
    <property type="molecule type" value="Genomic_DNA"/>
</dbReference>
<name>A0A1H5W425_9ACTN</name>
<dbReference type="AlphaFoldDB" id="A0A1H5W425"/>
<keyword evidence="2" id="KW-1185">Reference proteome</keyword>
<proteinExistence type="predicted"/>
<sequence>MKTETREFLSDYTRTQVEQGRAEGKVEGIAEAILRLLAKRGIEVSAEVRDTVSGCTDMDQLDAWLLAAAKVDRAEDLLS</sequence>